<accession>A0ABX1TJP5</accession>
<comment type="caution">
    <text evidence="1">The sequence shown here is derived from an EMBL/GenBank/DDBJ whole genome shotgun (WGS) entry which is preliminary data.</text>
</comment>
<keyword evidence="2" id="KW-1185">Reference proteome</keyword>
<proteinExistence type="predicted"/>
<sequence length="190" mass="20104">MNNQRILLMMAILVSACLVGDLGQAQVVREDGADSIAGVLDTAKPQVSWTFRSAGDEILFASLDADIYRIQSTHDHEQVVTAEEPSGGCGGEDEGGPGLFKLKVLDPTGAELCSASRPAPPPGWQRDPRLACVLPTSKGQVQYTLVVELANLDGETPAPYYPFLLNVSLRGIAPSGSNIQSAIAQSGNHF</sequence>
<evidence type="ECO:0000313" key="1">
    <source>
        <dbReference type="EMBL" id="NMQ18344.1"/>
    </source>
</evidence>
<gene>
    <name evidence="1" type="ORF">E4P82_03500</name>
</gene>
<dbReference type="RefSeq" id="WP_169247601.1">
    <property type="nucleotide sequence ID" value="NZ_SPMZ01000011.1"/>
</dbReference>
<dbReference type="PROSITE" id="PS51257">
    <property type="entry name" value="PROKAR_LIPOPROTEIN"/>
    <property type="match status" value="1"/>
</dbReference>
<protein>
    <submittedName>
        <fullName evidence="1">Uncharacterized protein</fullName>
    </submittedName>
</protein>
<dbReference type="EMBL" id="SPMZ01000011">
    <property type="protein sequence ID" value="NMQ18344.1"/>
    <property type="molecule type" value="Genomic_DNA"/>
</dbReference>
<dbReference type="Proteomes" id="UP000760480">
    <property type="component" value="Unassembled WGS sequence"/>
</dbReference>
<reference evidence="1 2" key="1">
    <citation type="submission" date="2019-03" db="EMBL/GenBank/DDBJ databases">
        <title>Metabolic reconstructions from genomes of highly enriched 'Candidatus Accumulibacter' and 'Candidatus Competibacter' bioreactor populations.</title>
        <authorList>
            <person name="Annavajhala M.K."/>
            <person name="Welles L."/>
            <person name="Abbas B."/>
            <person name="Sorokin D."/>
            <person name="Park H."/>
            <person name="Van Loosdrecht M."/>
            <person name="Chandran K."/>
        </authorList>
    </citation>
    <scope>NUCLEOTIDE SEQUENCE [LARGE SCALE GENOMIC DNA]</scope>
    <source>
        <strain evidence="1 2">SBR_G</strain>
    </source>
</reference>
<organism evidence="1 2">
    <name type="scientific">Candidatus Competibacter phosphatis</name>
    <dbReference type="NCBI Taxonomy" id="221280"/>
    <lineage>
        <taxon>Bacteria</taxon>
        <taxon>Pseudomonadati</taxon>
        <taxon>Pseudomonadota</taxon>
        <taxon>Gammaproteobacteria</taxon>
        <taxon>Candidatus Competibacteraceae</taxon>
        <taxon>Candidatus Competibacter</taxon>
    </lineage>
</organism>
<evidence type="ECO:0000313" key="2">
    <source>
        <dbReference type="Proteomes" id="UP000760480"/>
    </source>
</evidence>
<name>A0ABX1TJP5_9GAMM</name>